<dbReference type="Pfam" id="PF15489">
    <property type="entry name" value="CTC1"/>
    <property type="match status" value="2"/>
</dbReference>
<evidence type="ECO:0000256" key="4">
    <source>
        <dbReference type="ARBA" id="ARBA00016175"/>
    </source>
</evidence>
<evidence type="ECO:0000256" key="6">
    <source>
        <dbReference type="ARBA" id="ARBA00022895"/>
    </source>
</evidence>
<evidence type="ECO:0000313" key="11">
    <source>
        <dbReference type="EMBL" id="KAH0628614.1"/>
    </source>
</evidence>
<keyword evidence="12" id="KW-1185">Reference proteome</keyword>
<dbReference type="InterPro" id="IPR042617">
    <property type="entry name" value="CTC1-like"/>
</dbReference>
<dbReference type="PANTHER" id="PTHR14865:SF2">
    <property type="entry name" value="CST COMPLEX SUBUNIT CTC1"/>
    <property type="match status" value="1"/>
</dbReference>
<protein>
    <recommendedName>
        <fullName evidence="4">CST complex subunit CTC1</fullName>
    </recommendedName>
</protein>
<dbReference type="InterPro" id="IPR013087">
    <property type="entry name" value="Znf_C2H2_type"/>
</dbReference>
<keyword evidence="5" id="KW-0158">Chromosome</keyword>
<keyword evidence="7" id="KW-0238">DNA-binding</keyword>
<evidence type="ECO:0000256" key="2">
    <source>
        <dbReference type="ARBA" id="ARBA00004574"/>
    </source>
</evidence>
<gene>
    <name evidence="11" type="ORF">JD844_009972</name>
</gene>
<proteinExistence type="inferred from homology"/>
<evidence type="ECO:0000256" key="7">
    <source>
        <dbReference type="ARBA" id="ARBA00023125"/>
    </source>
</evidence>
<feature type="compositionally biased region" description="Polar residues" evidence="9">
    <location>
        <begin position="662"/>
        <end position="674"/>
    </location>
</feature>
<name>A0ABQ7TG29_PHRPL</name>
<dbReference type="PROSITE" id="PS00028">
    <property type="entry name" value="ZINC_FINGER_C2H2_1"/>
    <property type="match status" value="1"/>
</dbReference>
<evidence type="ECO:0000256" key="3">
    <source>
        <dbReference type="ARBA" id="ARBA00006332"/>
    </source>
</evidence>
<comment type="subcellular location">
    <subcellularLocation>
        <location evidence="2">Chromosome</location>
        <location evidence="2">Telomere</location>
    </subcellularLocation>
    <subcellularLocation>
        <location evidence="1">Nucleus</location>
    </subcellularLocation>
</comment>
<accession>A0ABQ7TG29</accession>
<evidence type="ECO:0000256" key="9">
    <source>
        <dbReference type="SAM" id="MobiDB-lite"/>
    </source>
</evidence>
<evidence type="ECO:0000259" key="10">
    <source>
        <dbReference type="PROSITE" id="PS00028"/>
    </source>
</evidence>
<keyword evidence="6" id="KW-0779">Telomere</keyword>
<reference evidence="11 12" key="1">
    <citation type="journal article" date="2022" name="Gigascience">
        <title>A chromosome-level genome assembly and annotation of the desert horned lizard, Phrynosoma platyrhinos, provides insight into chromosomal rearrangements among reptiles.</title>
        <authorList>
            <person name="Koochekian N."/>
            <person name="Ascanio A."/>
            <person name="Farleigh K."/>
            <person name="Card D.C."/>
            <person name="Schield D.R."/>
            <person name="Castoe T.A."/>
            <person name="Jezkova T."/>
        </authorList>
    </citation>
    <scope>NUCLEOTIDE SEQUENCE [LARGE SCALE GENOMIC DNA]</scope>
    <source>
        <strain evidence="11">NK-2021</strain>
    </source>
</reference>
<evidence type="ECO:0000256" key="5">
    <source>
        <dbReference type="ARBA" id="ARBA00022454"/>
    </source>
</evidence>
<keyword evidence="8" id="KW-0539">Nucleus</keyword>
<dbReference type="InterPro" id="IPR029156">
    <property type="entry name" value="CTC1"/>
</dbReference>
<feature type="region of interest" description="Disordered" evidence="9">
    <location>
        <begin position="660"/>
        <end position="679"/>
    </location>
</feature>
<evidence type="ECO:0000313" key="12">
    <source>
        <dbReference type="Proteomes" id="UP000826234"/>
    </source>
</evidence>
<evidence type="ECO:0000256" key="8">
    <source>
        <dbReference type="ARBA" id="ARBA00023242"/>
    </source>
</evidence>
<comment type="similarity">
    <text evidence="3">Belongs to the CTC1 family.</text>
</comment>
<sequence length="1192" mass="135218">MIEEEEREKYMTKGDENPHLTKRYALKMYTNNPPFYPLSGELQHNSLISISDLQSQQRMPCCSHLTWSSEEFNKWVRQNKDILPHERILQRTHFILFGYLTNERLGEKDRWVDGNLYVRDNTGIMPCELLHFKPDWLGHLLLFPSWVFIPQRGKGTAGYVEILEDPVPVIPGPEKTINIIPVFYPGPAAQLLSARSQSKRLAKLNLAGELLRLSNILHIHHKTFFFLFLKCFRSAACVSVLVQEAHHLVWHHALQLGHKYTLTDLKISCLKASEMKVFVTNSSSQLLPYCMEQVKEQFLDSATEGNPVVSVPSMSNAQPNRILEVKEAQKMLVPHRTSKMMSYIGTITHVLNAQAGLFELDNKFTLCLAYQQLLNSGRGLRPGACIELRDVHLVQKAVDTSSSVLGACLRSMVVLKSFSAYNILHHPITYHRNLYIRLLLHYNLSLPFYLWLVSLLEMFKQRNQERNMHLEILAEPHHCPIEQDQIQEPPCQIPSFSLLYPMVEKQGWGNFSSSPQLSSASEIHSLSAQELNHRLAWSYCSLSAENFQPRMVLLGVLECSRRGYLQLQDKHKAVPCVIFHRDGRPFAETSLIGCLLQVEIFQLILEQFLQSNFTPRQQLETPKLYVQFFFEDAKILHMSEKRIIKNLRLPEKRNAETLRACESSSSGVKGNDTSTAEHRYSEDLDVGRAKPEASMSEHFENSAGKYSSVSRLFLVTQKEGLAQRNYLPSSESKGEDKQVCFQATVLWMSKPELCTSLGENGGHKISALEKTNEGQQSVLLLFQRKSLRWFPFLHPNHMYQLIIPECSDLDVFGKPSCSLALGSHLNSLNCSLFLPVPDGALLNHVSQISQLVSPVMEQKLFSIVEILSPRFTGSLVSFSGEVVEKHLCEFRAGKKSRTNTQHKANPLSLDCTVKLTISPAPASSVWLDVYIEAPFLPYLWGVLPGAKVLFSGLQRKISRHLGSTSVLSGVYLYNVALQPPSLCQIKVICHLTCVLFMSLRWTCSVCSSAFIEGRCSQNHPPCLSHTGVSKASANLIAKAHKQDMKNKTKYCFTAKPAFVFRILVEDGTSEFVVLCKDQQVQKVLSLSPKEWDVIQHHVQSKGSVYVQPNSASSGPRSTEEPEDMVTWYLRSLCRSPVVCRTIQLTFQLDRKFSKVQETGLGQLRRFCLNELEFLSHTRTESNLICLNIQEAT</sequence>
<dbReference type="EMBL" id="JAIPUX010000439">
    <property type="protein sequence ID" value="KAH0628614.1"/>
    <property type="molecule type" value="Genomic_DNA"/>
</dbReference>
<comment type="caution">
    <text evidence="11">The sequence shown here is derived from an EMBL/GenBank/DDBJ whole genome shotgun (WGS) entry which is preliminary data.</text>
</comment>
<dbReference type="PANTHER" id="PTHR14865">
    <property type="entry name" value="CST COMPLEX SUBUNIT CTC1"/>
    <property type="match status" value="1"/>
</dbReference>
<feature type="domain" description="C2H2-type" evidence="10">
    <location>
        <begin position="1003"/>
        <end position="1025"/>
    </location>
</feature>
<evidence type="ECO:0000256" key="1">
    <source>
        <dbReference type="ARBA" id="ARBA00004123"/>
    </source>
</evidence>
<organism evidence="11 12">
    <name type="scientific">Phrynosoma platyrhinos</name>
    <name type="common">Desert horned lizard</name>
    <dbReference type="NCBI Taxonomy" id="52577"/>
    <lineage>
        <taxon>Eukaryota</taxon>
        <taxon>Metazoa</taxon>
        <taxon>Chordata</taxon>
        <taxon>Craniata</taxon>
        <taxon>Vertebrata</taxon>
        <taxon>Euteleostomi</taxon>
        <taxon>Lepidosauria</taxon>
        <taxon>Squamata</taxon>
        <taxon>Bifurcata</taxon>
        <taxon>Unidentata</taxon>
        <taxon>Episquamata</taxon>
        <taxon>Toxicofera</taxon>
        <taxon>Iguania</taxon>
        <taxon>Phrynosomatidae</taxon>
        <taxon>Phrynosomatinae</taxon>
        <taxon>Phrynosoma</taxon>
    </lineage>
</organism>
<dbReference type="Proteomes" id="UP000826234">
    <property type="component" value="Unassembled WGS sequence"/>
</dbReference>